<keyword evidence="5 8" id="KW-0704">Schiff base</keyword>
<dbReference type="NCBIfam" id="NF003215">
    <property type="entry name" value="PRK04180.1"/>
    <property type="match status" value="1"/>
</dbReference>
<dbReference type="PANTHER" id="PTHR31829">
    <property type="entry name" value="PYRIDOXAL 5'-PHOSPHATE SYNTHASE SUBUNIT SNZ1-RELATED"/>
    <property type="match status" value="1"/>
</dbReference>
<dbReference type="NCBIfam" id="TIGR00343">
    <property type="entry name" value="pyridoxal 5'-phosphate synthase lyase subunit PdxS"/>
    <property type="match status" value="1"/>
</dbReference>
<feature type="binding site" evidence="8">
    <location>
        <position position="19"/>
    </location>
    <ligand>
        <name>D-ribose 5-phosphate</name>
        <dbReference type="ChEBI" id="CHEBI:78346"/>
    </ligand>
</feature>
<comment type="subunit">
    <text evidence="7">Homohexamer and homododecamer. In the presence of PdxT, forms a dodecamer of heterodimers.</text>
</comment>
<dbReference type="Gene3D" id="3.20.20.70">
    <property type="entry name" value="Aldolase class I"/>
    <property type="match status" value="1"/>
</dbReference>
<dbReference type="PIRSF" id="PIRSF029271">
    <property type="entry name" value="Pdx1"/>
    <property type="match status" value="1"/>
</dbReference>
<name>A0A9Q4AD73_9FIRM</name>
<feature type="binding site" evidence="8">
    <location>
        <position position="160"/>
    </location>
    <ligand>
        <name>D-glyceraldehyde 3-phosphate</name>
        <dbReference type="ChEBI" id="CHEBI:59776"/>
    </ligand>
</feature>
<evidence type="ECO:0000256" key="8">
    <source>
        <dbReference type="HAMAP-Rule" id="MF_01824"/>
    </source>
</evidence>
<dbReference type="CDD" id="cd04727">
    <property type="entry name" value="pdxS"/>
    <property type="match status" value="1"/>
</dbReference>
<dbReference type="GO" id="GO:0006520">
    <property type="term" value="P:amino acid metabolic process"/>
    <property type="evidence" value="ECO:0007669"/>
    <property type="project" value="TreeGrafter"/>
</dbReference>
<evidence type="ECO:0000259" key="10">
    <source>
        <dbReference type="Pfam" id="PF01680"/>
    </source>
</evidence>
<dbReference type="SUPFAM" id="SSF51366">
    <property type="entry name" value="Ribulose-phoshate binding barrel"/>
    <property type="match status" value="1"/>
</dbReference>
<keyword evidence="3 8" id="KW-0663">Pyridoxal phosphate</keyword>
<sequence length="289" mass="31385">MDKKIIELNEKLRGGVIMDVVNVEQAKIAEEAGAVAVMALERVPADIRKDGGVARMSDPKLIEEILEAVSIPVMAKVRIGHFVESQILEAIGVDYIDESEVLTPADDNYHIDKKEFETPFVCGARNLGEALRRIGEGASMIRTKGEAGTGNVVEAVRHMRTVMSQIRKLENMPKEELMTAAKEMGAPYDLVLYVAENGKLPVVNFAAGGIATPADAALMMQLGCDGVFVGSGIFKSSNPEKRAKAIVEAVRNYDDPKKLVEISKNLGETMVGLEISEIAEENLYAKRGI</sequence>
<dbReference type="Pfam" id="PF01680">
    <property type="entry name" value="SOR_SNZ"/>
    <property type="match status" value="1"/>
</dbReference>
<reference evidence="11" key="1">
    <citation type="submission" date="2022-01" db="EMBL/GenBank/DDBJ databases">
        <title>Collection of gut derived symbiotic bacterial strains cultured from healthy donors.</title>
        <authorList>
            <person name="Lin H."/>
            <person name="Kohout C."/>
            <person name="Waligurski E."/>
            <person name="Pamer E.G."/>
        </authorList>
    </citation>
    <scope>NUCLEOTIDE SEQUENCE</scope>
    <source>
        <strain evidence="11">MSK.14.39</strain>
    </source>
</reference>
<feature type="binding site" evidence="8">
    <location>
        <begin position="230"/>
        <end position="231"/>
    </location>
    <ligand>
        <name>D-ribose 5-phosphate</name>
        <dbReference type="ChEBI" id="CHEBI:78346"/>
    </ligand>
</feature>
<dbReference type="PROSITE" id="PS01235">
    <property type="entry name" value="PDXS_SNZ_1"/>
    <property type="match status" value="1"/>
</dbReference>
<dbReference type="RefSeq" id="WP_226808404.1">
    <property type="nucleotide sequence ID" value="NZ_JAJBNW010000057.1"/>
</dbReference>
<evidence type="ECO:0000313" key="11">
    <source>
        <dbReference type="EMBL" id="MCG4565738.1"/>
    </source>
</evidence>
<proteinExistence type="inferred from homology"/>
<dbReference type="InterPro" id="IPR001852">
    <property type="entry name" value="PdxS/SNZ"/>
</dbReference>
<protein>
    <recommendedName>
        <fullName evidence="8">Pyridoxal 5'-phosphate synthase subunit PdxS</fullName>
        <shortName evidence="8">PLP synthase subunit PdxS</shortName>
        <ecNumber evidence="8">4.3.3.6</ecNumber>
    </recommendedName>
    <alternativeName>
        <fullName evidence="8">Pdx1</fullName>
    </alternativeName>
</protein>
<feature type="binding site" evidence="8">
    <location>
        <position position="209"/>
    </location>
    <ligand>
        <name>D-ribose 5-phosphate</name>
        <dbReference type="ChEBI" id="CHEBI:78346"/>
    </ligand>
</feature>
<organism evidence="11 12">
    <name type="scientific">Anaerosalibacter bizertensis</name>
    <dbReference type="NCBI Taxonomy" id="932217"/>
    <lineage>
        <taxon>Bacteria</taxon>
        <taxon>Bacillati</taxon>
        <taxon>Bacillota</taxon>
        <taxon>Tissierellia</taxon>
        <taxon>Tissierellales</taxon>
        <taxon>Sporanaerobacteraceae</taxon>
        <taxon>Anaerosalibacter</taxon>
    </lineage>
</organism>
<feature type="domain" description="PdxS/SNZ N-terminal" evidence="10">
    <location>
        <begin position="7"/>
        <end position="207"/>
    </location>
</feature>
<dbReference type="EC" id="4.3.3.6" evidence="8"/>
<evidence type="ECO:0000256" key="3">
    <source>
        <dbReference type="ARBA" id="ARBA00022898"/>
    </source>
</evidence>
<evidence type="ECO:0000256" key="7">
    <source>
        <dbReference type="ARBA" id="ARBA00061750"/>
    </source>
</evidence>
<comment type="function">
    <text evidence="8">Catalyzes the formation of pyridoxal 5'-phosphate from ribose 5-phosphate (RBP), glyceraldehyde 3-phosphate (G3P) and ammonia. The ammonia is provided by the PdxT subunit. Can also use ribulose 5-phosphate and dihydroxyacetone phosphate as substrates, resulting from enzyme-catalyzed isomerization of RBP and G3P, respectively.</text>
</comment>
<dbReference type="InterPro" id="IPR013785">
    <property type="entry name" value="Aldolase_TIM"/>
</dbReference>
<comment type="caution">
    <text evidence="11">The sequence shown here is derived from an EMBL/GenBank/DDBJ whole genome shotgun (WGS) entry which is preliminary data.</text>
</comment>
<comment type="pathway">
    <text evidence="1 8">Cofactor biosynthesis; pyridoxal 5'-phosphate biosynthesis.</text>
</comment>
<evidence type="ECO:0000256" key="6">
    <source>
        <dbReference type="ARBA" id="ARBA00047992"/>
    </source>
</evidence>
<gene>
    <name evidence="8 11" type="primary">pdxS</name>
    <name evidence="11" type="ORF">L0P62_09785</name>
</gene>
<dbReference type="PROSITE" id="PS51129">
    <property type="entry name" value="PDXS_SNZ_2"/>
    <property type="match status" value="1"/>
</dbReference>
<evidence type="ECO:0000256" key="5">
    <source>
        <dbReference type="ARBA" id="ARBA00023270"/>
    </source>
</evidence>
<dbReference type="Proteomes" id="UP001108123">
    <property type="component" value="Unassembled WGS sequence"/>
</dbReference>
<evidence type="ECO:0000313" key="12">
    <source>
        <dbReference type="Proteomes" id="UP001108123"/>
    </source>
</evidence>
<dbReference type="GO" id="GO:0036381">
    <property type="term" value="F:pyridoxal 5'-phosphate synthase (glutamine hydrolysing) activity"/>
    <property type="evidence" value="ECO:0007669"/>
    <property type="project" value="UniProtKB-UniRule"/>
</dbReference>
<dbReference type="AlphaFoldDB" id="A0A9Q4AD73"/>
<evidence type="ECO:0000256" key="2">
    <source>
        <dbReference type="ARBA" id="ARBA00007281"/>
    </source>
</evidence>
<evidence type="ECO:0000256" key="9">
    <source>
        <dbReference type="PROSITE-ProRule" id="PRU00481"/>
    </source>
</evidence>
<keyword evidence="4 8" id="KW-0456">Lyase</keyword>
<feature type="active site" description="Schiff-base intermediate with D-ribose 5-phosphate" evidence="8">
    <location>
        <position position="76"/>
    </location>
</feature>
<feature type="binding site" evidence="8">
    <location>
        <position position="148"/>
    </location>
    <ligand>
        <name>D-ribose 5-phosphate</name>
        <dbReference type="ChEBI" id="CHEBI:78346"/>
    </ligand>
</feature>
<dbReference type="HAMAP" id="MF_01824">
    <property type="entry name" value="PdxS"/>
    <property type="match status" value="1"/>
</dbReference>
<evidence type="ECO:0000256" key="1">
    <source>
        <dbReference type="ARBA" id="ARBA00004737"/>
    </source>
</evidence>
<dbReference type="FunFam" id="3.20.20.70:FF:000001">
    <property type="entry name" value="Pyridoxine biosynthesis protein PDX1"/>
    <property type="match status" value="1"/>
</dbReference>
<dbReference type="GO" id="GO:0042823">
    <property type="term" value="P:pyridoxal phosphate biosynthetic process"/>
    <property type="evidence" value="ECO:0007669"/>
    <property type="project" value="UniProtKB-UniRule"/>
</dbReference>
<comment type="catalytic activity">
    <reaction evidence="6 8">
        <text>aldehydo-D-ribose 5-phosphate + D-glyceraldehyde 3-phosphate + L-glutamine = pyridoxal 5'-phosphate + L-glutamate + phosphate + 3 H2O + H(+)</text>
        <dbReference type="Rhea" id="RHEA:31507"/>
        <dbReference type="ChEBI" id="CHEBI:15377"/>
        <dbReference type="ChEBI" id="CHEBI:15378"/>
        <dbReference type="ChEBI" id="CHEBI:29985"/>
        <dbReference type="ChEBI" id="CHEBI:43474"/>
        <dbReference type="ChEBI" id="CHEBI:58273"/>
        <dbReference type="ChEBI" id="CHEBI:58359"/>
        <dbReference type="ChEBI" id="CHEBI:59776"/>
        <dbReference type="ChEBI" id="CHEBI:597326"/>
        <dbReference type="EC" id="4.3.3.6"/>
    </reaction>
</comment>
<accession>A0A9Q4AD73</accession>
<dbReference type="PANTHER" id="PTHR31829:SF0">
    <property type="entry name" value="PYRIDOXAL 5'-PHOSPHATE SYNTHASE SUBUNIT SNZ1-RELATED"/>
    <property type="match status" value="1"/>
</dbReference>
<keyword evidence="12" id="KW-1185">Reference proteome</keyword>
<dbReference type="InterPro" id="IPR011060">
    <property type="entry name" value="RibuloseP-bd_barrel"/>
</dbReference>
<comment type="similarity">
    <text evidence="2 8 9">Belongs to the PdxS/SNZ family.</text>
</comment>
<evidence type="ECO:0000256" key="4">
    <source>
        <dbReference type="ARBA" id="ARBA00023239"/>
    </source>
</evidence>
<dbReference type="GO" id="GO:0008615">
    <property type="term" value="P:pyridoxine biosynthetic process"/>
    <property type="evidence" value="ECO:0007669"/>
    <property type="project" value="TreeGrafter"/>
</dbReference>
<dbReference type="EMBL" id="JAKNID010000049">
    <property type="protein sequence ID" value="MCG4565738.1"/>
    <property type="molecule type" value="Genomic_DNA"/>
</dbReference>
<dbReference type="InterPro" id="IPR033755">
    <property type="entry name" value="PdxS/SNZ_N"/>
</dbReference>